<comment type="similarity">
    <text evidence="2">Belongs to the bacterial solute-binding protein 1 family.</text>
</comment>
<keyword evidence="4" id="KW-0762">Sugar transport</keyword>
<keyword evidence="3" id="KW-0813">Transport</keyword>
<dbReference type="InterPro" id="IPR050490">
    <property type="entry name" value="Bact_solute-bd_prot1"/>
</dbReference>
<evidence type="ECO:0000313" key="11">
    <source>
        <dbReference type="Proteomes" id="UP001061862"/>
    </source>
</evidence>
<evidence type="ECO:0000256" key="3">
    <source>
        <dbReference type="ARBA" id="ARBA00022448"/>
    </source>
</evidence>
<accession>A0ABY6CIG0</accession>
<evidence type="ECO:0000256" key="4">
    <source>
        <dbReference type="ARBA" id="ARBA00022597"/>
    </source>
</evidence>
<keyword evidence="5 9" id="KW-0732">Signal</keyword>
<dbReference type="Gene3D" id="3.40.190.10">
    <property type="entry name" value="Periplasmic binding protein-like II"/>
    <property type="match status" value="2"/>
</dbReference>
<evidence type="ECO:0000256" key="1">
    <source>
        <dbReference type="ARBA" id="ARBA00004418"/>
    </source>
</evidence>
<evidence type="ECO:0000256" key="6">
    <source>
        <dbReference type="ARBA" id="ARBA00022764"/>
    </source>
</evidence>
<organism evidence="10 11">
    <name type="scientific">Devosia neptuniae</name>
    <dbReference type="NCBI Taxonomy" id="191302"/>
    <lineage>
        <taxon>Bacteria</taxon>
        <taxon>Pseudomonadati</taxon>
        <taxon>Pseudomonadota</taxon>
        <taxon>Alphaproteobacteria</taxon>
        <taxon>Hyphomicrobiales</taxon>
        <taxon>Devosiaceae</taxon>
        <taxon>Devosia</taxon>
    </lineage>
</organism>
<dbReference type="Proteomes" id="UP001061862">
    <property type="component" value="Chromosome"/>
</dbReference>
<dbReference type="SUPFAM" id="SSF53850">
    <property type="entry name" value="Periplasmic binding protein-like II"/>
    <property type="match status" value="1"/>
</dbReference>
<reference evidence="10 11" key="1">
    <citation type="submission" date="2022-09" db="EMBL/GenBank/DDBJ databases">
        <title>Interaction between co-microsymbionts with complementary sets of symbiotic genes in legume-rhizobium systems.</title>
        <authorList>
            <person name="Safronova V."/>
            <person name="Sazanova A."/>
            <person name="Afonin A."/>
            <person name="Chirak E."/>
        </authorList>
    </citation>
    <scope>NUCLEOTIDE SEQUENCE [LARGE SCALE GENOMIC DNA]</scope>
    <source>
        <strain evidence="10 11">A18/4-1</strain>
    </source>
</reference>
<keyword evidence="6" id="KW-0574">Periplasm</keyword>
<proteinExistence type="inferred from homology"/>
<comment type="function">
    <text evidence="7">Part of a binding-protein-dependent transport system for a sugar.</text>
</comment>
<keyword evidence="11" id="KW-1185">Reference proteome</keyword>
<feature type="chain" id="PRO_5046329577" description="Probable sugar-binding periplasmic protein" evidence="9">
    <location>
        <begin position="20"/>
        <end position="407"/>
    </location>
</feature>
<protein>
    <recommendedName>
        <fullName evidence="8">Probable sugar-binding periplasmic protein</fullName>
    </recommendedName>
</protein>
<evidence type="ECO:0000256" key="5">
    <source>
        <dbReference type="ARBA" id="ARBA00022729"/>
    </source>
</evidence>
<evidence type="ECO:0000256" key="2">
    <source>
        <dbReference type="ARBA" id="ARBA00008520"/>
    </source>
</evidence>
<dbReference type="Pfam" id="PF01547">
    <property type="entry name" value="SBP_bac_1"/>
    <property type="match status" value="1"/>
</dbReference>
<dbReference type="RefSeq" id="WP_262171826.1">
    <property type="nucleotide sequence ID" value="NZ_CP104965.1"/>
</dbReference>
<evidence type="ECO:0000256" key="8">
    <source>
        <dbReference type="ARBA" id="ARBA00049753"/>
    </source>
</evidence>
<evidence type="ECO:0000256" key="7">
    <source>
        <dbReference type="ARBA" id="ARBA00049629"/>
    </source>
</evidence>
<comment type="subcellular location">
    <subcellularLocation>
        <location evidence="1">Periplasm</location>
    </subcellularLocation>
</comment>
<dbReference type="EMBL" id="CP104965">
    <property type="protein sequence ID" value="UXN72022.1"/>
    <property type="molecule type" value="Genomic_DNA"/>
</dbReference>
<dbReference type="PANTHER" id="PTHR43649">
    <property type="entry name" value="ARABINOSE-BINDING PROTEIN-RELATED"/>
    <property type="match status" value="1"/>
</dbReference>
<name>A0ABY6CIG0_9HYPH</name>
<feature type="signal peptide" evidence="9">
    <location>
        <begin position="1"/>
        <end position="19"/>
    </location>
</feature>
<dbReference type="PANTHER" id="PTHR43649:SF28">
    <property type="entry name" value="BINDING PROTEIN COMPONENT OF ABC SUGAR TRANSPORTER-RELATED"/>
    <property type="match status" value="1"/>
</dbReference>
<sequence length="407" mass="42870">MRLLLPSLTALLLVSAAQAQDLTAEVAHSWTSGGEAAAVKVISDAFTARGGKWVDWSVAGFESANAAYISRLLAGDPPTAKTAVAGPEVTELIAQGLMNDIDTAFHTAVPDGVVPQVVLDAITVDGKVYMAPTGMHAGSWMFYSMPVFEKAGITEAPTSWDEFFAAMDKIKAAGLVPIAWGGQSWQEGIVFHAVVLSTIGAEAFTRLYKDSDLSVIDTPEFAEAVNVFGRMRDYVDAGAAGRNWNDATAMVIRDEAGVQLLSDFIKGEFTTAGEKPGVDYGCALTPGTDSLIFLADAFTFPKTGNADEDKAQALLAETVLDPKVQADFSALKGSLPIRTDVDTSGLDACAQKAVELVKQDKIVPDAAMTLSPAINGGFKDAVGAFFADPSMTSEAFIEQYKAAFANG</sequence>
<evidence type="ECO:0000313" key="10">
    <source>
        <dbReference type="EMBL" id="UXN72022.1"/>
    </source>
</evidence>
<dbReference type="InterPro" id="IPR006059">
    <property type="entry name" value="SBP"/>
</dbReference>
<gene>
    <name evidence="10" type="ORF">N8A98_12925</name>
</gene>
<evidence type="ECO:0000256" key="9">
    <source>
        <dbReference type="SAM" id="SignalP"/>
    </source>
</evidence>